<comment type="similarity">
    <text evidence="2">Belongs to the cytochrome P450 family.</text>
</comment>
<dbReference type="GO" id="GO:0004497">
    <property type="term" value="F:monooxygenase activity"/>
    <property type="evidence" value="ECO:0007669"/>
    <property type="project" value="InterPro"/>
</dbReference>
<dbReference type="Proteomes" id="UP000681722">
    <property type="component" value="Unassembled WGS sequence"/>
</dbReference>
<evidence type="ECO:0000256" key="1">
    <source>
        <dbReference type="ARBA" id="ARBA00004586"/>
    </source>
</evidence>
<protein>
    <submittedName>
        <fullName evidence="5">Uncharacterized protein</fullName>
    </submittedName>
</protein>
<dbReference type="PANTHER" id="PTHR24291:SF189">
    <property type="entry name" value="CYTOCHROME P450 4C3-RELATED"/>
    <property type="match status" value="1"/>
</dbReference>
<evidence type="ECO:0000313" key="6">
    <source>
        <dbReference type="EMBL" id="CAF3853007.1"/>
    </source>
</evidence>
<dbReference type="GO" id="GO:0005506">
    <property type="term" value="F:iron ion binding"/>
    <property type="evidence" value="ECO:0007669"/>
    <property type="project" value="InterPro"/>
</dbReference>
<dbReference type="GO" id="GO:0016705">
    <property type="term" value="F:oxidoreductase activity, acting on paired donors, with incorporation or reduction of molecular oxygen"/>
    <property type="evidence" value="ECO:0007669"/>
    <property type="project" value="InterPro"/>
</dbReference>
<gene>
    <name evidence="5" type="ORF">GPM918_LOCUS18083</name>
    <name evidence="6" type="ORF">SRO942_LOCUS18079</name>
</gene>
<keyword evidence="7" id="KW-1185">Reference proteome</keyword>
<dbReference type="InterPro" id="IPR036396">
    <property type="entry name" value="Cyt_P450_sf"/>
</dbReference>
<dbReference type="SUPFAM" id="SSF48264">
    <property type="entry name" value="Cytochrome P450"/>
    <property type="match status" value="1"/>
</dbReference>
<dbReference type="PANTHER" id="PTHR24291">
    <property type="entry name" value="CYTOCHROME P450 FAMILY 4"/>
    <property type="match status" value="1"/>
</dbReference>
<dbReference type="Gene3D" id="1.10.630.10">
    <property type="entry name" value="Cytochrome P450"/>
    <property type="match status" value="1"/>
</dbReference>
<evidence type="ECO:0000256" key="2">
    <source>
        <dbReference type="ARBA" id="ARBA00010617"/>
    </source>
</evidence>
<comment type="subcellular location">
    <subcellularLocation>
        <location evidence="1">Endoplasmic reticulum membrane</location>
    </subcellularLocation>
</comment>
<dbReference type="EMBL" id="CAJNOQ010005133">
    <property type="protein sequence ID" value="CAF1087496.1"/>
    <property type="molecule type" value="Genomic_DNA"/>
</dbReference>
<dbReference type="Pfam" id="PF00067">
    <property type="entry name" value="p450"/>
    <property type="match status" value="1"/>
</dbReference>
<keyword evidence="4" id="KW-0472">Membrane</keyword>
<dbReference type="OrthoDB" id="1470350at2759"/>
<reference evidence="5" key="1">
    <citation type="submission" date="2021-02" db="EMBL/GenBank/DDBJ databases">
        <authorList>
            <person name="Nowell W R."/>
        </authorList>
    </citation>
    <scope>NUCLEOTIDE SEQUENCE</scope>
</reference>
<evidence type="ECO:0000256" key="3">
    <source>
        <dbReference type="ARBA" id="ARBA00022824"/>
    </source>
</evidence>
<dbReference type="Proteomes" id="UP000663829">
    <property type="component" value="Unassembled WGS sequence"/>
</dbReference>
<dbReference type="AlphaFoldDB" id="A0A814N558"/>
<keyword evidence="3" id="KW-0256">Endoplasmic reticulum</keyword>
<dbReference type="EMBL" id="CAJOBC010005132">
    <property type="protein sequence ID" value="CAF3853007.1"/>
    <property type="molecule type" value="Genomic_DNA"/>
</dbReference>
<sequence length="151" mass="17956">MAQIEKSEYVDAVGRIVTLIAQRSITPWCWPDFLFKMFPIGREHEKLLKILHDYTRKVRVAEKEVCEISVIFFPHRSLMFEQQNLKKKQLSAKRMAFLDTLLTKMHEEQLSRDDIQEEVDTFMFEVCQRFALVEEKVLLSTLLRKFVLTTT</sequence>
<evidence type="ECO:0000313" key="5">
    <source>
        <dbReference type="EMBL" id="CAF1087496.1"/>
    </source>
</evidence>
<evidence type="ECO:0000313" key="7">
    <source>
        <dbReference type="Proteomes" id="UP000663829"/>
    </source>
</evidence>
<name>A0A814N558_9BILA</name>
<proteinExistence type="inferred from homology"/>
<dbReference type="InterPro" id="IPR001128">
    <property type="entry name" value="Cyt_P450"/>
</dbReference>
<comment type="caution">
    <text evidence="5">The sequence shown here is derived from an EMBL/GenBank/DDBJ whole genome shotgun (WGS) entry which is preliminary data.</text>
</comment>
<organism evidence="5 7">
    <name type="scientific">Didymodactylos carnosus</name>
    <dbReference type="NCBI Taxonomy" id="1234261"/>
    <lineage>
        <taxon>Eukaryota</taxon>
        <taxon>Metazoa</taxon>
        <taxon>Spiralia</taxon>
        <taxon>Gnathifera</taxon>
        <taxon>Rotifera</taxon>
        <taxon>Eurotatoria</taxon>
        <taxon>Bdelloidea</taxon>
        <taxon>Philodinida</taxon>
        <taxon>Philodinidae</taxon>
        <taxon>Didymodactylos</taxon>
    </lineage>
</organism>
<evidence type="ECO:0000256" key="4">
    <source>
        <dbReference type="ARBA" id="ARBA00023136"/>
    </source>
</evidence>
<dbReference type="InterPro" id="IPR050196">
    <property type="entry name" value="Cytochrome_P450_Monoox"/>
</dbReference>
<accession>A0A814N558</accession>
<dbReference type="GO" id="GO:0020037">
    <property type="term" value="F:heme binding"/>
    <property type="evidence" value="ECO:0007669"/>
    <property type="project" value="InterPro"/>
</dbReference>
<dbReference type="GO" id="GO:0005789">
    <property type="term" value="C:endoplasmic reticulum membrane"/>
    <property type="evidence" value="ECO:0007669"/>
    <property type="project" value="UniProtKB-SubCell"/>
</dbReference>